<dbReference type="InterPro" id="IPR047690">
    <property type="entry name" value="IPExxxVDY_fam"/>
</dbReference>
<evidence type="ECO:0008006" key="3">
    <source>
        <dbReference type="Google" id="ProtNLM"/>
    </source>
</evidence>
<dbReference type="AlphaFoldDB" id="A0A0Q9ZIP5"/>
<proteinExistence type="predicted"/>
<name>A0A0Q9ZIP5_9FLAO</name>
<dbReference type="RefSeq" id="WP_057480979.1">
    <property type="nucleotide sequence ID" value="NZ_BMWR01000008.1"/>
</dbReference>
<dbReference type="STRING" id="270918.APR42_14385"/>
<dbReference type="OrthoDB" id="676614at2"/>
<accession>A0A0Q9ZIP5</accession>
<evidence type="ECO:0000313" key="2">
    <source>
        <dbReference type="Proteomes" id="UP000051643"/>
    </source>
</evidence>
<dbReference type="NCBIfam" id="NF033205">
    <property type="entry name" value="IPExxxVDY"/>
    <property type="match status" value="1"/>
</dbReference>
<protein>
    <recommendedName>
        <fullName evidence="3">IPExxxVDY family protein</fullName>
    </recommendedName>
</protein>
<evidence type="ECO:0000313" key="1">
    <source>
        <dbReference type="EMBL" id="KRG29954.1"/>
    </source>
</evidence>
<dbReference type="EMBL" id="LKTP01000003">
    <property type="protein sequence ID" value="KRG29954.1"/>
    <property type="molecule type" value="Genomic_DNA"/>
</dbReference>
<dbReference type="Proteomes" id="UP000051643">
    <property type="component" value="Unassembled WGS sequence"/>
</dbReference>
<keyword evidence="2" id="KW-1185">Reference proteome</keyword>
<organism evidence="1 2">
    <name type="scientific">Salegentibacter mishustinae</name>
    <dbReference type="NCBI Taxonomy" id="270918"/>
    <lineage>
        <taxon>Bacteria</taxon>
        <taxon>Pseudomonadati</taxon>
        <taxon>Bacteroidota</taxon>
        <taxon>Flavobacteriia</taxon>
        <taxon>Flavobacteriales</taxon>
        <taxon>Flavobacteriaceae</taxon>
        <taxon>Salegentibacter</taxon>
    </lineage>
</organism>
<reference evidence="1" key="1">
    <citation type="submission" date="2015-10" db="EMBL/GenBank/DDBJ databases">
        <title>Draft genome sequence of Salegentibacter mishustinae KCTC 12263.</title>
        <authorList>
            <person name="Lin W."/>
            <person name="Zheng Q."/>
        </authorList>
    </citation>
    <scope>NUCLEOTIDE SEQUENCE [LARGE SCALE GENOMIC DNA]</scope>
    <source>
        <strain evidence="1">KCTC 12263</strain>
    </source>
</reference>
<sequence>MQLHKTLLEDVEEDEFGLIALYGDLEGFKMAYLLNKYLKLQLKRERRDLDFNHKSVKAYYAHYSFKDLKNFRSYHLVANKFKGESQKILSAGSLFEEEEVRPLQVNLVPEYKKVDFFLKIDEELNQKDLNLLVNAISQIPQVRAVYKIDTDLLKSKQNLIFE</sequence>
<gene>
    <name evidence="1" type="ORF">APR42_14385</name>
</gene>
<comment type="caution">
    <text evidence="1">The sequence shown here is derived from an EMBL/GenBank/DDBJ whole genome shotgun (WGS) entry which is preliminary data.</text>
</comment>